<organism evidence="1 2">
    <name type="scientific">Riccia sorocarpa</name>
    <dbReference type="NCBI Taxonomy" id="122646"/>
    <lineage>
        <taxon>Eukaryota</taxon>
        <taxon>Viridiplantae</taxon>
        <taxon>Streptophyta</taxon>
        <taxon>Embryophyta</taxon>
        <taxon>Marchantiophyta</taxon>
        <taxon>Marchantiopsida</taxon>
        <taxon>Marchantiidae</taxon>
        <taxon>Marchantiales</taxon>
        <taxon>Ricciaceae</taxon>
        <taxon>Riccia</taxon>
    </lineage>
</organism>
<proteinExistence type="predicted"/>
<evidence type="ECO:0000313" key="2">
    <source>
        <dbReference type="Proteomes" id="UP001633002"/>
    </source>
</evidence>
<keyword evidence="2" id="KW-1185">Reference proteome</keyword>
<sequence>MAMARSMVTLADVNNAVCNGDTAMCDRIAVHVISYDAPCAWPSKFTHHACNSVLPNGRHCLKSIERRSNCIEGHACTEHRAVYRFQLRLSDGSMHGRSLRATIFNSVSIMLRKSAVEFRNLPSRKGWLKKPAVKNRCSLPISEPAMERLWSSSRSSRKTLLAIECHMRNARNVKKFEPHMIEHGFSGVDHAANDREMDKL</sequence>
<protein>
    <submittedName>
        <fullName evidence="1">Uncharacterized protein</fullName>
    </submittedName>
</protein>
<evidence type="ECO:0000313" key="1">
    <source>
        <dbReference type="EMBL" id="KAL3675192.1"/>
    </source>
</evidence>
<dbReference type="EMBL" id="JBJQOH010000008">
    <property type="protein sequence ID" value="KAL3675192.1"/>
    <property type="molecule type" value="Genomic_DNA"/>
</dbReference>
<reference evidence="1 2" key="1">
    <citation type="submission" date="2024-09" db="EMBL/GenBank/DDBJ databases">
        <title>Chromosome-scale assembly of Riccia sorocarpa.</title>
        <authorList>
            <person name="Paukszto L."/>
        </authorList>
    </citation>
    <scope>NUCLEOTIDE SEQUENCE [LARGE SCALE GENOMIC DNA]</scope>
    <source>
        <strain evidence="1">LP-2024</strain>
        <tissue evidence="1">Aerial parts of the thallus</tissue>
    </source>
</reference>
<name>A0ABD3G9A6_9MARC</name>
<comment type="caution">
    <text evidence="1">The sequence shown here is derived from an EMBL/GenBank/DDBJ whole genome shotgun (WGS) entry which is preliminary data.</text>
</comment>
<dbReference type="Proteomes" id="UP001633002">
    <property type="component" value="Unassembled WGS sequence"/>
</dbReference>
<dbReference type="AlphaFoldDB" id="A0ABD3G9A6"/>
<accession>A0ABD3G9A6</accession>
<gene>
    <name evidence="1" type="ORF">R1sor_025140</name>
</gene>